<comment type="caution">
    <text evidence="1">The sequence shown here is derived from an EMBL/GenBank/DDBJ whole genome shotgun (WGS) entry which is preliminary data.</text>
</comment>
<evidence type="ECO:0000313" key="1">
    <source>
        <dbReference type="EMBL" id="MDB8742765.1"/>
    </source>
</evidence>
<accession>A0AAW6E4N3</accession>
<dbReference type="EMBL" id="JAQMLS010000009">
    <property type="protein sequence ID" value="MDB8742765.1"/>
    <property type="molecule type" value="Genomic_DNA"/>
</dbReference>
<dbReference type="AlphaFoldDB" id="A0AAW6E4N3"/>
<sequence>MTAKEYLSQAHHLDQRIDAKIAQVASLNELATKCTATLTGMPRNPNRGSSTMADAVCKIIDLQGEINRDIDRLVDLKREIVEVIKSVDNTEYQILLEKRYLCFHTWEQIAVDMHYSGKWIQKLHDRALDVVADILKAKSVHDSSVEFPS</sequence>
<proteinExistence type="predicted"/>
<organism evidence="1 2">
    <name type="scientific">Ruminococcus bicirculans</name>
    <name type="common">ex Wegman et al. 2014</name>
    <dbReference type="NCBI Taxonomy" id="1160721"/>
    <lineage>
        <taxon>Bacteria</taxon>
        <taxon>Bacillati</taxon>
        <taxon>Bacillota</taxon>
        <taxon>Clostridia</taxon>
        <taxon>Eubacteriales</taxon>
        <taxon>Oscillospiraceae</taxon>
        <taxon>Ruminococcus</taxon>
    </lineage>
</organism>
<evidence type="ECO:0000313" key="2">
    <source>
        <dbReference type="Proteomes" id="UP001211421"/>
    </source>
</evidence>
<evidence type="ECO:0008006" key="3">
    <source>
        <dbReference type="Google" id="ProtNLM"/>
    </source>
</evidence>
<dbReference type="RefSeq" id="WP_195551970.1">
    <property type="nucleotide sequence ID" value="NZ_JADMNX010000009.1"/>
</dbReference>
<name>A0AAW6E4N3_9FIRM</name>
<dbReference type="Proteomes" id="UP001211421">
    <property type="component" value="Unassembled WGS sequence"/>
</dbReference>
<gene>
    <name evidence="1" type="ORF">PNV70_11905</name>
</gene>
<reference evidence="1" key="1">
    <citation type="submission" date="2023-01" db="EMBL/GenBank/DDBJ databases">
        <title>Human gut microbiome strain richness.</title>
        <authorList>
            <person name="Chen-Liaw A."/>
        </authorList>
    </citation>
    <scope>NUCLEOTIDE SEQUENCE</scope>
    <source>
        <strain evidence="1">D59st1_B8_D59t2_181005</strain>
    </source>
</reference>
<protein>
    <recommendedName>
        <fullName evidence="3">DUF1492 domain-containing protein</fullName>
    </recommendedName>
</protein>